<reference evidence="1" key="1">
    <citation type="journal article" date="2005" name="BMC Biol.">
        <title>The sequence of rice chromosomes 11 and 12, rich in disease resistance genes and recent gene duplications.</title>
        <authorList>
            <consortium name="The rice chromosomes 11 and 12 sequencing consortia"/>
        </authorList>
    </citation>
    <scope>NUCLEOTIDE SEQUENCE [LARGE SCALE GENOMIC DNA]</scope>
</reference>
<reference evidence="1" key="3">
    <citation type="submission" date="2006-01" db="EMBL/GenBank/DDBJ databases">
        <authorList>
            <person name="Buell R."/>
        </authorList>
    </citation>
    <scope>NUCLEOTIDE SEQUENCE</scope>
</reference>
<accession>Q53ML5</accession>
<organism evidence="1">
    <name type="scientific">Oryza sativa subsp. japonica</name>
    <name type="common">Rice</name>
    <dbReference type="NCBI Taxonomy" id="39947"/>
    <lineage>
        <taxon>Eukaryota</taxon>
        <taxon>Viridiplantae</taxon>
        <taxon>Streptophyta</taxon>
        <taxon>Embryophyta</taxon>
        <taxon>Tracheophyta</taxon>
        <taxon>Spermatophyta</taxon>
        <taxon>Magnoliopsida</taxon>
        <taxon>Liliopsida</taxon>
        <taxon>Poales</taxon>
        <taxon>Poaceae</taxon>
        <taxon>BOP clade</taxon>
        <taxon>Oryzoideae</taxon>
        <taxon>Oryzeae</taxon>
        <taxon>Oryzinae</taxon>
        <taxon>Oryza</taxon>
        <taxon>Oryza sativa</taxon>
    </lineage>
</organism>
<gene>
    <name evidence="1" type="ordered locus">LOC_Os11g07900</name>
</gene>
<name>Q53ML5_ORYSJ</name>
<evidence type="ECO:0000313" key="1">
    <source>
        <dbReference type="EMBL" id="ABA91794.1"/>
    </source>
</evidence>
<dbReference type="EMBL" id="DP000010">
    <property type="protein sequence ID" value="ABA91794.1"/>
    <property type="molecule type" value="Genomic_DNA"/>
</dbReference>
<sequence>MELTAATAGATRATGGFLGTSRRRPQSSRGDSAPGLRFWFAIGGVVDSRRVSSENRETLYLMNIYKYMRAPAGVRLLPSREMLNEKIRQIQVYASRKWRRFDFQSAPIDEKEASHREVSNLLGTPPANRSMYSKQRIYHRIIHRNITERDKSDFFPKFGSCDPTLR</sequence>
<proteinExistence type="predicted"/>
<dbReference type="AlphaFoldDB" id="Q53ML5"/>
<protein>
    <submittedName>
        <fullName evidence="1">Uncharacterized protein</fullName>
    </submittedName>
</protein>
<reference evidence="1" key="2">
    <citation type="submission" date="2005-04" db="EMBL/GenBank/DDBJ databases">
        <authorList>
            <person name="Buell C.R."/>
            <person name="Wing R.A."/>
            <person name="McCombie W.A."/>
            <person name="Ouyang S."/>
        </authorList>
    </citation>
    <scope>NUCLEOTIDE SEQUENCE</scope>
</reference>